<evidence type="ECO:0000256" key="1">
    <source>
        <dbReference type="ARBA" id="ARBA00006738"/>
    </source>
</evidence>
<dbReference type="EMBL" id="JAENIM010000039">
    <property type="protein sequence ID" value="MBK1791248.1"/>
    <property type="molecule type" value="Genomic_DNA"/>
</dbReference>
<dbReference type="GO" id="GO:0003676">
    <property type="term" value="F:nucleic acid binding"/>
    <property type="evidence" value="ECO:0007669"/>
    <property type="project" value="InterPro"/>
</dbReference>
<dbReference type="SUPFAM" id="SSF52980">
    <property type="entry name" value="Restriction endonuclease-like"/>
    <property type="match status" value="1"/>
</dbReference>
<evidence type="ECO:0000313" key="3">
    <source>
        <dbReference type="EMBL" id="MBK1791248.1"/>
    </source>
</evidence>
<dbReference type="PANTHER" id="PTHR34039:SF1">
    <property type="entry name" value="UPF0102 PROTEIN YRAN"/>
    <property type="match status" value="1"/>
</dbReference>
<dbReference type="CDD" id="cd20736">
    <property type="entry name" value="PoNe_Nuclease"/>
    <property type="match status" value="1"/>
</dbReference>
<dbReference type="RefSeq" id="WP_200311260.1">
    <property type="nucleotide sequence ID" value="NZ_JAENIM010000039.1"/>
</dbReference>
<evidence type="ECO:0000256" key="2">
    <source>
        <dbReference type="HAMAP-Rule" id="MF_00048"/>
    </source>
</evidence>
<dbReference type="PANTHER" id="PTHR34039">
    <property type="entry name" value="UPF0102 PROTEIN YRAN"/>
    <property type="match status" value="1"/>
</dbReference>
<dbReference type="AlphaFoldDB" id="A0A8J7MEY9"/>
<dbReference type="Proteomes" id="UP000624703">
    <property type="component" value="Unassembled WGS sequence"/>
</dbReference>
<sequence length="118" mass="13335">MDARQLGELGERIACHYLRADGCKILRRNFRAPGGGEVDIVARDGNVLCFVEVKTRRAGGVGRPSDAVDECKQMLIERGADAWFKLLGRRDLRWRFDVVEVVLDDGCRPEVLRINGFF</sequence>
<dbReference type="Gene3D" id="3.40.1350.10">
    <property type="match status" value="1"/>
</dbReference>
<dbReference type="HAMAP" id="MF_00048">
    <property type="entry name" value="UPF0102"/>
    <property type="match status" value="1"/>
</dbReference>
<proteinExistence type="inferred from homology"/>
<organism evidence="3 4">
    <name type="scientific">Persicirhabdus sediminis</name>
    <dbReference type="NCBI Taxonomy" id="454144"/>
    <lineage>
        <taxon>Bacteria</taxon>
        <taxon>Pseudomonadati</taxon>
        <taxon>Verrucomicrobiota</taxon>
        <taxon>Verrucomicrobiia</taxon>
        <taxon>Verrucomicrobiales</taxon>
        <taxon>Verrucomicrobiaceae</taxon>
        <taxon>Persicirhabdus</taxon>
    </lineage>
</organism>
<keyword evidence="4" id="KW-1185">Reference proteome</keyword>
<protein>
    <recommendedName>
        <fullName evidence="2">UPF0102 protein JIN82_08795</fullName>
    </recommendedName>
</protein>
<evidence type="ECO:0000313" key="4">
    <source>
        <dbReference type="Proteomes" id="UP000624703"/>
    </source>
</evidence>
<dbReference type="InterPro" id="IPR011335">
    <property type="entry name" value="Restrct_endonuc-II-like"/>
</dbReference>
<name>A0A8J7MEY9_9BACT</name>
<dbReference type="InterPro" id="IPR003509">
    <property type="entry name" value="UPF0102_YraN-like"/>
</dbReference>
<comment type="similarity">
    <text evidence="1 2">Belongs to the UPF0102 family.</text>
</comment>
<dbReference type="Pfam" id="PF02021">
    <property type="entry name" value="UPF0102"/>
    <property type="match status" value="1"/>
</dbReference>
<gene>
    <name evidence="3" type="ORF">JIN82_08795</name>
</gene>
<comment type="caution">
    <text evidence="3">The sequence shown here is derived from an EMBL/GenBank/DDBJ whole genome shotgun (WGS) entry which is preliminary data.</text>
</comment>
<accession>A0A8J7MEY9</accession>
<reference evidence="3" key="1">
    <citation type="submission" date="2021-01" db="EMBL/GenBank/DDBJ databases">
        <title>Modified the classification status of verrucomicrobia.</title>
        <authorList>
            <person name="Feng X."/>
        </authorList>
    </citation>
    <scope>NUCLEOTIDE SEQUENCE</scope>
    <source>
        <strain evidence="3">_KCTC 22039</strain>
    </source>
</reference>
<dbReference type="InterPro" id="IPR011856">
    <property type="entry name" value="tRNA_endonuc-like_dom_sf"/>
</dbReference>